<dbReference type="EMBL" id="CP050964">
    <property type="protein sequence ID" value="QIX90014.1"/>
    <property type="molecule type" value="Genomic_DNA"/>
</dbReference>
<dbReference type="Pfam" id="PF02384">
    <property type="entry name" value="N6_Mtase"/>
    <property type="match status" value="2"/>
</dbReference>
<keyword evidence="5" id="KW-0680">Restriction system</keyword>
<dbReference type="Proteomes" id="UP000719916">
    <property type="component" value="Unassembled WGS sequence"/>
</dbReference>
<dbReference type="GeneID" id="57960527"/>
<name>A0A1I0KD95_9FIRM</name>
<dbReference type="PANTHER" id="PTHR42933">
    <property type="entry name" value="SLR6095 PROTEIN"/>
    <property type="match status" value="1"/>
</dbReference>
<dbReference type="REBASE" id="392062">
    <property type="entry name" value="Ecl739ORF5065P"/>
</dbReference>
<dbReference type="RefSeq" id="WP_002587748.1">
    <property type="nucleotide sequence ID" value="NZ_BJLB01000001.1"/>
</dbReference>
<evidence type="ECO:0000313" key="10">
    <source>
        <dbReference type="EMBL" id="NSJ46875.1"/>
    </source>
</evidence>
<protein>
    <recommendedName>
        <fullName evidence="1">site-specific DNA-methyltransferase (adenine-specific)</fullName>
        <ecNumber evidence="1">2.1.1.72</ecNumber>
    </recommendedName>
</protein>
<evidence type="ECO:0000256" key="5">
    <source>
        <dbReference type="ARBA" id="ARBA00022747"/>
    </source>
</evidence>
<dbReference type="GO" id="GO:0032259">
    <property type="term" value="P:methylation"/>
    <property type="evidence" value="ECO:0007669"/>
    <property type="project" value="UniProtKB-KW"/>
</dbReference>
<gene>
    <name evidence="9" type="ORF">Ccl03g_23410</name>
    <name evidence="11" type="ORF">FOC47_05065</name>
    <name evidence="10" type="ORF">G5B26_25760</name>
    <name evidence="12" type="ORF">SAMN05216521_11164</name>
</gene>
<dbReference type="Proteomes" id="UP000315200">
    <property type="component" value="Unassembled WGS sequence"/>
</dbReference>
<evidence type="ECO:0000313" key="16">
    <source>
        <dbReference type="Proteomes" id="UP000719916"/>
    </source>
</evidence>
<evidence type="ECO:0000313" key="9">
    <source>
        <dbReference type="EMBL" id="GEA36628.1"/>
    </source>
</evidence>
<reference evidence="9 14" key="2">
    <citation type="submission" date="2019-06" db="EMBL/GenBank/DDBJ databases">
        <title>Draft genome sequence of [Clostridium] clostridioforme NBRC 113352.</title>
        <authorList>
            <person name="Miura T."/>
            <person name="Furukawa M."/>
            <person name="Shimamura M."/>
            <person name="Ohyama Y."/>
            <person name="Yamazoe A."/>
            <person name="Kawasaki H."/>
        </authorList>
    </citation>
    <scope>NUCLEOTIDE SEQUENCE [LARGE SCALE GENOMIC DNA]</scope>
    <source>
        <strain evidence="9 14">NBRC 113352</strain>
    </source>
</reference>
<keyword evidence="7" id="KW-0175">Coiled coil</keyword>
<comment type="catalytic activity">
    <reaction evidence="6">
        <text>a 2'-deoxyadenosine in DNA + S-adenosyl-L-methionine = an N(6)-methyl-2'-deoxyadenosine in DNA + S-adenosyl-L-homocysteine + H(+)</text>
        <dbReference type="Rhea" id="RHEA:15197"/>
        <dbReference type="Rhea" id="RHEA-COMP:12418"/>
        <dbReference type="Rhea" id="RHEA-COMP:12419"/>
        <dbReference type="ChEBI" id="CHEBI:15378"/>
        <dbReference type="ChEBI" id="CHEBI:57856"/>
        <dbReference type="ChEBI" id="CHEBI:59789"/>
        <dbReference type="ChEBI" id="CHEBI:90615"/>
        <dbReference type="ChEBI" id="CHEBI:90616"/>
        <dbReference type="EC" id="2.1.1.72"/>
    </reaction>
</comment>
<dbReference type="GO" id="GO:0008170">
    <property type="term" value="F:N-methyltransferase activity"/>
    <property type="evidence" value="ECO:0007669"/>
    <property type="project" value="InterPro"/>
</dbReference>
<evidence type="ECO:0000313" key="12">
    <source>
        <dbReference type="EMBL" id="SEU21577.1"/>
    </source>
</evidence>
<dbReference type="EC" id="2.1.1.72" evidence="1"/>
<evidence type="ECO:0000256" key="7">
    <source>
        <dbReference type="SAM" id="Coils"/>
    </source>
</evidence>
<dbReference type="EMBL" id="BJLB01000001">
    <property type="protein sequence ID" value="GEA36628.1"/>
    <property type="molecule type" value="Genomic_DNA"/>
</dbReference>
<keyword evidence="3" id="KW-0808">Transferase</keyword>
<dbReference type="AlphaFoldDB" id="A0A1I0KD95"/>
<dbReference type="GO" id="GO:0003677">
    <property type="term" value="F:DNA binding"/>
    <property type="evidence" value="ECO:0007669"/>
    <property type="project" value="InterPro"/>
</dbReference>
<organism evidence="12 13">
    <name type="scientific">Enterocloster clostridioformis</name>
    <dbReference type="NCBI Taxonomy" id="1531"/>
    <lineage>
        <taxon>Bacteria</taxon>
        <taxon>Bacillati</taxon>
        <taxon>Bacillota</taxon>
        <taxon>Clostridia</taxon>
        <taxon>Lachnospirales</taxon>
        <taxon>Lachnospiraceae</taxon>
        <taxon>Enterocloster</taxon>
    </lineage>
</organism>
<reference evidence="10 16" key="4">
    <citation type="journal article" date="2020" name="Cell Host Microbe">
        <title>Functional and Genomic Variation between Human-Derived Isolates of Lachnospiraceae Reveals Inter- and Intra-Species Diversity.</title>
        <authorList>
            <person name="Sorbara M.T."/>
            <person name="Littmann E.R."/>
            <person name="Fontana E."/>
            <person name="Moody T.U."/>
            <person name="Kohout C.E."/>
            <person name="Gjonbalaj M."/>
            <person name="Eaton V."/>
            <person name="Seok R."/>
            <person name="Leiner I.M."/>
            <person name="Pamer E.G."/>
        </authorList>
    </citation>
    <scope>NUCLEOTIDE SEQUENCE [LARGE SCALE GENOMIC DNA]</scope>
    <source>
        <strain evidence="10 16">MSK.2.26</strain>
    </source>
</reference>
<feature type="domain" description="DNA methylase adenine-specific" evidence="8">
    <location>
        <begin position="359"/>
        <end position="573"/>
    </location>
</feature>
<evidence type="ECO:0000256" key="4">
    <source>
        <dbReference type="ARBA" id="ARBA00022691"/>
    </source>
</evidence>
<sequence length="792" mass="88632">MSRASEETTKGLVADKLKEIVGYPTAQNISVDGIMWLKEDSYKSTSFDWLSGVFATASKKQTLVSKGTPDYIVTKENSNVIVVIECKADARNHSVFTDIKDYKTAGYGTPAETEAYAINGALWYATFLNDKYDVVAIGVSGQSKESCKVSSFVLPKGGKITDIEILEDGFIDDAIVSISQYEKDIDIALDRFAGTEAAVKKELRRYTLTCANFLRSNGIEDNSKAGFVSAIILGLTNHESKLYKDTKSAIDAKNATKAKKLISDPLGRNSVKMLKASLYGDGNEYDDDYIRGIWDIDKIPRGKRTSLKKFYDQLLSKDELLRAPKGDYKDFPYGDTVLSRCIYSLYENVIEVLEKYTGIDVMGEFYTTFLRFTKGNAKEKGIVLTPKHITELFCDIAEYYSDKKFDEHTRIIDICCGTGAFLISALARIKQNVWVQKISEADKVKKYADAQANSLIGVENDPSMYALAYANMRFHGDGKSNLFNCSSLLIDSYAPVDDSGKTYLNESKIPLHEALQSFGDIDVAMINPPYSLDKKDNSASREYPLIAKKNELEDKLKRISKQIRELKKKEQTASVISEIAKSEKEKKALDEALAKCEAELDANRMREVVISKGQDELDFVASMLHYLKVGGIGIVILPMSCAGNSGTKLRAELLKHHTLLACMTMPQNLFFDSHVGTATCIMVFKAHIKHDENKSTFFARWQDDGFKVIPHNGRKDAGGWNAIKSTWIDQLDGTAAQDEYVWLKKKIKTSDEALAEAYIKTDYSKLSDNDFEKVLKKYSLFKYMDEQGILEG</sequence>
<dbReference type="EMBL" id="FOIO01000116">
    <property type="protein sequence ID" value="SEU21577.1"/>
    <property type="molecule type" value="Genomic_DNA"/>
</dbReference>
<evidence type="ECO:0000259" key="8">
    <source>
        <dbReference type="Pfam" id="PF02384"/>
    </source>
</evidence>
<proteinExistence type="predicted"/>
<dbReference type="InterPro" id="IPR029063">
    <property type="entry name" value="SAM-dependent_MTases_sf"/>
</dbReference>
<dbReference type="Proteomes" id="UP000501069">
    <property type="component" value="Chromosome"/>
</dbReference>
<feature type="coiled-coil region" evidence="7">
    <location>
        <begin position="549"/>
        <end position="599"/>
    </location>
</feature>
<feature type="domain" description="DNA methylase adenine-specific" evidence="8">
    <location>
        <begin position="603"/>
        <end position="703"/>
    </location>
</feature>
<dbReference type="PRINTS" id="PR00507">
    <property type="entry name" value="N12N6MTFRASE"/>
</dbReference>
<dbReference type="GO" id="GO:0009307">
    <property type="term" value="P:DNA restriction-modification system"/>
    <property type="evidence" value="ECO:0007669"/>
    <property type="project" value="UniProtKB-KW"/>
</dbReference>
<evidence type="ECO:0000313" key="11">
    <source>
        <dbReference type="EMBL" id="QIX90014.1"/>
    </source>
</evidence>
<keyword evidence="4" id="KW-0949">S-adenosyl-L-methionine</keyword>
<evidence type="ECO:0000313" key="13">
    <source>
        <dbReference type="Proteomes" id="UP000182121"/>
    </source>
</evidence>
<evidence type="ECO:0000256" key="1">
    <source>
        <dbReference type="ARBA" id="ARBA00011900"/>
    </source>
</evidence>
<reference evidence="11 15" key="3">
    <citation type="submission" date="2019-11" db="EMBL/GenBank/DDBJ databases">
        <title>FDA dAtabase for Regulatory Grade micrObial Sequences (FDA-ARGOS): Supporting development and validation of Infectious Disease Dx tests.</title>
        <authorList>
            <person name="Turner S."/>
            <person name="Byrd R."/>
            <person name="Tallon L."/>
            <person name="Sadzewicz L."/>
            <person name="Vavikolanu K."/>
            <person name="Mehta A."/>
            <person name="Aluvathingal J."/>
            <person name="Nadendla S."/>
            <person name="Myers T."/>
            <person name="Yan Y."/>
            <person name="Sichtig H."/>
        </authorList>
    </citation>
    <scope>NUCLEOTIDE SEQUENCE [LARGE SCALE GENOMIC DNA]</scope>
    <source>
        <strain evidence="11 15">FDAARGOS_739</strain>
    </source>
</reference>
<evidence type="ECO:0000313" key="15">
    <source>
        <dbReference type="Proteomes" id="UP000501069"/>
    </source>
</evidence>
<evidence type="ECO:0000256" key="2">
    <source>
        <dbReference type="ARBA" id="ARBA00022603"/>
    </source>
</evidence>
<dbReference type="InterPro" id="IPR051537">
    <property type="entry name" value="DNA_Adenine_Mtase"/>
</dbReference>
<dbReference type="GO" id="GO:0009007">
    <property type="term" value="F:site-specific DNA-methyltransferase (adenine-specific) activity"/>
    <property type="evidence" value="ECO:0007669"/>
    <property type="project" value="UniProtKB-EC"/>
</dbReference>
<reference evidence="10" key="5">
    <citation type="submission" date="2020-02" db="EMBL/GenBank/DDBJ databases">
        <authorList>
            <person name="Littmann E."/>
            <person name="Sorbara M."/>
        </authorList>
    </citation>
    <scope>NUCLEOTIDE SEQUENCE</scope>
    <source>
        <strain evidence="10">MSK.2.26</strain>
    </source>
</reference>
<dbReference type="EMBL" id="JAAISW010000100">
    <property type="protein sequence ID" value="NSJ46875.1"/>
    <property type="molecule type" value="Genomic_DNA"/>
</dbReference>
<accession>A0A1I0KD95</accession>
<dbReference type="Proteomes" id="UP000182121">
    <property type="component" value="Unassembled WGS sequence"/>
</dbReference>
<evidence type="ECO:0000313" key="14">
    <source>
        <dbReference type="Proteomes" id="UP000315200"/>
    </source>
</evidence>
<reference evidence="12 13" key="1">
    <citation type="submission" date="2016-10" db="EMBL/GenBank/DDBJ databases">
        <authorList>
            <person name="Varghese N."/>
            <person name="Submissions S."/>
        </authorList>
    </citation>
    <scope>NUCLEOTIDE SEQUENCE [LARGE SCALE GENOMIC DNA]</scope>
    <source>
        <strain evidence="12 13">NLAE-zl-C196</strain>
    </source>
</reference>
<dbReference type="SUPFAM" id="SSF53335">
    <property type="entry name" value="S-adenosyl-L-methionine-dependent methyltransferases"/>
    <property type="match status" value="1"/>
</dbReference>
<evidence type="ECO:0000256" key="6">
    <source>
        <dbReference type="ARBA" id="ARBA00047942"/>
    </source>
</evidence>
<evidence type="ECO:0000256" key="3">
    <source>
        <dbReference type="ARBA" id="ARBA00022679"/>
    </source>
</evidence>
<dbReference type="PANTHER" id="PTHR42933:SF1">
    <property type="entry name" value="SITE-SPECIFIC DNA-METHYLTRANSFERASE (ADENINE-SPECIFIC)"/>
    <property type="match status" value="1"/>
</dbReference>
<keyword evidence="2 12" id="KW-0489">Methyltransferase</keyword>
<dbReference type="InterPro" id="IPR003356">
    <property type="entry name" value="DNA_methylase_A-5"/>
</dbReference>
<dbReference type="Gene3D" id="3.40.50.150">
    <property type="entry name" value="Vaccinia Virus protein VP39"/>
    <property type="match status" value="1"/>
</dbReference>